<dbReference type="Proteomes" id="UP000193411">
    <property type="component" value="Unassembled WGS sequence"/>
</dbReference>
<organism evidence="2 3">
    <name type="scientific">Catenaria anguillulae PL171</name>
    <dbReference type="NCBI Taxonomy" id="765915"/>
    <lineage>
        <taxon>Eukaryota</taxon>
        <taxon>Fungi</taxon>
        <taxon>Fungi incertae sedis</taxon>
        <taxon>Blastocladiomycota</taxon>
        <taxon>Blastocladiomycetes</taxon>
        <taxon>Blastocladiales</taxon>
        <taxon>Catenariaceae</taxon>
        <taxon>Catenaria</taxon>
    </lineage>
</organism>
<dbReference type="AlphaFoldDB" id="A0A1Y2HXA9"/>
<gene>
    <name evidence="2" type="ORF">BCR44DRAFT_1429937</name>
</gene>
<evidence type="ECO:0000256" key="1">
    <source>
        <dbReference type="SAM" id="Phobius"/>
    </source>
</evidence>
<sequence>MHVYTMPSPLTALSNQGIQYIICKYSGLVLAAWLWGLWGTQPAHSCDRPRENQVLGIRLALANCVSVAFSRR</sequence>
<reference evidence="2 3" key="1">
    <citation type="submission" date="2016-07" db="EMBL/GenBank/DDBJ databases">
        <title>Pervasive Adenine N6-methylation of Active Genes in Fungi.</title>
        <authorList>
            <consortium name="DOE Joint Genome Institute"/>
            <person name="Mondo S.J."/>
            <person name="Dannebaum R.O."/>
            <person name="Kuo R.C."/>
            <person name="Labutti K."/>
            <person name="Haridas S."/>
            <person name="Kuo A."/>
            <person name="Salamov A."/>
            <person name="Ahrendt S.R."/>
            <person name="Lipzen A."/>
            <person name="Sullivan W."/>
            <person name="Andreopoulos W.B."/>
            <person name="Clum A."/>
            <person name="Lindquist E."/>
            <person name="Daum C."/>
            <person name="Ramamoorthy G.K."/>
            <person name="Gryganskyi A."/>
            <person name="Culley D."/>
            <person name="Magnuson J.K."/>
            <person name="James T.Y."/>
            <person name="O'Malley M.A."/>
            <person name="Stajich J.E."/>
            <person name="Spatafora J.W."/>
            <person name="Visel A."/>
            <person name="Grigoriev I.V."/>
        </authorList>
    </citation>
    <scope>NUCLEOTIDE SEQUENCE [LARGE SCALE GENOMIC DNA]</scope>
    <source>
        <strain evidence="2 3">PL171</strain>
    </source>
</reference>
<accession>A0A1Y2HXA9</accession>
<evidence type="ECO:0000313" key="3">
    <source>
        <dbReference type="Proteomes" id="UP000193411"/>
    </source>
</evidence>
<proteinExistence type="predicted"/>
<keyword evidence="1" id="KW-1133">Transmembrane helix</keyword>
<dbReference type="EMBL" id="MCFL01000011">
    <property type="protein sequence ID" value="ORZ37782.1"/>
    <property type="molecule type" value="Genomic_DNA"/>
</dbReference>
<evidence type="ECO:0000313" key="2">
    <source>
        <dbReference type="EMBL" id="ORZ37782.1"/>
    </source>
</evidence>
<feature type="transmembrane region" description="Helical" evidence="1">
    <location>
        <begin position="17"/>
        <end position="38"/>
    </location>
</feature>
<keyword evidence="3" id="KW-1185">Reference proteome</keyword>
<comment type="caution">
    <text evidence="2">The sequence shown here is derived from an EMBL/GenBank/DDBJ whole genome shotgun (WGS) entry which is preliminary data.</text>
</comment>
<protein>
    <submittedName>
        <fullName evidence="2">Uncharacterized protein</fullName>
    </submittedName>
</protein>
<keyword evidence="1" id="KW-0472">Membrane</keyword>
<name>A0A1Y2HXA9_9FUNG</name>
<keyword evidence="1" id="KW-0812">Transmembrane</keyword>